<keyword evidence="1" id="KW-0732">Signal</keyword>
<dbReference type="EMBL" id="QNRH01000003">
    <property type="protein sequence ID" value="RBO95788.1"/>
    <property type="molecule type" value="Genomic_DNA"/>
</dbReference>
<evidence type="ECO:0000313" key="3">
    <source>
        <dbReference type="Proteomes" id="UP000252893"/>
    </source>
</evidence>
<organism evidence="2 3">
    <name type="scientific">Pseudochrobactrum asaccharolyticum</name>
    <dbReference type="NCBI Taxonomy" id="354351"/>
    <lineage>
        <taxon>Bacteria</taxon>
        <taxon>Pseudomonadati</taxon>
        <taxon>Pseudomonadota</taxon>
        <taxon>Alphaproteobacteria</taxon>
        <taxon>Hyphomicrobiales</taxon>
        <taxon>Brucellaceae</taxon>
        <taxon>Pseudochrobactrum</taxon>
    </lineage>
</organism>
<dbReference type="Proteomes" id="UP000252893">
    <property type="component" value="Unassembled WGS sequence"/>
</dbReference>
<accession>A0A366E302</accession>
<evidence type="ECO:0000313" key="2">
    <source>
        <dbReference type="EMBL" id="RBO95788.1"/>
    </source>
</evidence>
<protein>
    <recommendedName>
        <fullName evidence="4">Outer membrane beta-barrel porin/alpha-amylase</fullName>
    </recommendedName>
</protein>
<comment type="caution">
    <text evidence="2">The sequence shown here is derived from an EMBL/GenBank/DDBJ whole genome shotgun (WGS) entry which is preliminary data.</text>
</comment>
<dbReference type="RefSeq" id="WP_113944309.1">
    <property type="nucleotide sequence ID" value="NZ_JBHEEG010000004.1"/>
</dbReference>
<sequence>MKTRATGKNAAYICAAAITILTPLLSVTPSKAGNFIGHSTPGKPGYAIQFWPSFSHKSGGANSAGSFYQLAWFSETGLTGTKRDQFELWLGFNAGYAGTTSGSGDAQWGATAPQIGFEYYYEVVQPEVEAGKAGHRNWWISPTLMVNTPNGNDKSSGFGAGTNQFSVAFNINNYIAYDRWQLTVSPVSALYSFENRHKSEWINGKQKRLRGGLSLTFADAALGYRVTDDLSVGIHHQFDVFNSASSDFKRSERGAVGPSFTYTGFASKGYFMSATLDFDYYNRGTTRSTTLNTWLAKTF</sequence>
<dbReference type="OrthoDB" id="9132056at2"/>
<dbReference type="AlphaFoldDB" id="A0A366E302"/>
<gene>
    <name evidence="2" type="ORF">DFR47_103352</name>
</gene>
<evidence type="ECO:0008006" key="4">
    <source>
        <dbReference type="Google" id="ProtNLM"/>
    </source>
</evidence>
<feature type="chain" id="PRO_5016999751" description="Outer membrane beta-barrel porin/alpha-amylase" evidence="1">
    <location>
        <begin position="33"/>
        <end position="299"/>
    </location>
</feature>
<feature type="signal peptide" evidence="1">
    <location>
        <begin position="1"/>
        <end position="32"/>
    </location>
</feature>
<proteinExistence type="predicted"/>
<reference evidence="2 3" key="1">
    <citation type="submission" date="2018-06" db="EMBL/GenBank/DDBJ databases">
        <title>Genomic Encyclopedia of Type Strains, Phase IV (KMG-IV): sequencing the most valuable type-strain genomes for metagenomic binning, comparative biology and taxonomic classification.</title>
        <authorList>
            <person name="Goeker M."/>
        </authorList>
    </citation>
    <scope>NUCLEOTIDE SEQUENCE [LARGE SCALE GENOMIC DNA]</scope>
    <source>
        <strain evidence="2 3">DSM 25619</strain>
    </source>
</reference>
<keyword evidence="3" id="KW-1185">Reference proteome</keyword>
<name>A0A366E302_9HYPH</name>
<evidence type="ECO:0000256" key="1">
    <source>
        <dbReference type="SAM" id="SignalP"/>
    </source>
</evidence>